<dbReference type="AlphaFoldDB" id="A0A657PTW2"/>
<evidence type="ECO:0000259" key="8">
    <source>
        <dbReference type="Pfam" id="PF01182"/>
    </source>
</evidence>
<protein>
    <recommendedName>
        <fullName evidence="6 7">6-phosphogluconolactonase</fullName>
        <shortName evidence="7">6PGL</shortName>
        <ecNumber evidence="5 7">3.1.1.31</ecNumber>
    </recommendedName>
</protein>
<name>A0A657PTW2_9GAMM</name>
<evidence type="ECO:0000313" key="12">
    <source>
        <dbReference type="Proteomes" id="UP000250928"/>
    </source>
</evidence>
<keyword evidence="11" id="KW-1185">Reference proteome</keyword>
<dbReference type="CDD" id="cd01400">
    <property type="entry name" value="6PGL"/>
    <property type="match status" value="1"/>
</dbReference>
<comment type="pathway">
    <text evidence="3 7">Carbohydrate degradation; pentose phosphate pathway; D-ribulose 5-phosphate from D-glucose 6-phosphate (oxidative stage): step 2/3.</text>
</comment>
<dbReference type="Gene3D" id="3.40.50.1360">
    <property type="match status" value="1"/>
</dbReference>
<evidence type="ECO:0000313" key="11">
    <source>
        <dbReference type="Proteomes" id="UP000243361"/>
    </source>
</evidence>
<sequence length="233" mass="24769">MSPLAWTLLDDAGAVAAAACERIARAADEAIALRGAFHLVLAGGATPRRAYEQLAGTTQAWHRWHLYFGDERCLPAIHPDRNSRMVECALTSRVPIPAGQIHPIPAERGADAAAGHYARTITAALPFDLVLLGIGEDGHTASLFPGRRFAETALVVAEHDAPKPPPERVSLNYPALNACRALLFLVTGAGKQQTVAQWRDGRSLPAAAIRPRGGGEVLVDREAAAQALPFRGS</sequence>
<dbReference type="InterPro" id="IPR005900">
    <property type="entry name" value="6-phosphogluconolactonase_DevB"/>
</dbReference>
<dbReference type="InterPro" id="IPR006148">
    <property type="entry name" value="Glc/Gal-6P_isomerase"/>
</dbReference>
<proteinExistence type="inferred from homology"/>
<dbReference type="GO" id="GO:0006098">
    <property type="term" value="P:pentose-phosphate shunt"/>
    <property type="evidence" value="ECO:0007669"/>
    <property type="project" value="UniProtKB-UniPathway"/>
</dbReference>
<accession>A0A657PTW2</accession>
<evidence type="ECO:0000256" key="6">
    <source>
        <dbReference type="ARBA" id="ARBA00020337"/>
    </source>
</evidence>
<evidence type="ECO:0000256" key="2">
    <source>
        <dbReference type="ARBA" id="ARBA00002681"/>
    </source>
</evidence>
<dbReference type="Pfam" id="PF01182">
    <property type="entry name" value="Glucosamine_iso"/>
    <property type="match status" value="1"/>
</dbReference>
<dbReference type="Proteomes" id="UP000243361">
    <property type="component" value="Unassembled WGS sequence"/>
</dbReference>
<dbReference type="EMBL" id="MUIE01000415">
    <property type="protein sequence ID" value="OQX32494.1"/>
    <property type="molecule type" value="Genomic_DNA"/>
</dbReference>
<dbReference type="InterPro" id="IPR039104">
    <property type="entry name" value="6PGL"/>
</dbReference>
<comment type="caution">
    <text evidence="9">The sequence shown here is derived from an EMBL/GenBank/DDBJ whole genome shotgun (WGS) entry which is preliminary data.</text>
</comment>
<comment type="catalytic activity">
    <reaction evidence="1 7">
        <text>6-phospho-D-glucono-1,5-lactone + H2O = 6-phospho-D-gluconate + H(+)</text>
        <dbReference type="Rhea" id="RHEA:12556"/>
        <dbReference type="ChEBI" id="CHEBI:15377"/>
        <dbReference type="ChEBI" id="CHEBI:15378"/>
        <dbReference type="ChEBI" id="CHEBI:57955"/>
        <dbReference type="ChEBI" id="CHEBI:58759"/>
        <dbReference type="EC" id="3.1.1.31"/>
    </reaction>
</comment>
<dbReference type="SUPFAM" id="SSF100950">
    <property type="entry name" value="NagB/RpiA/CoA transferase-like"/>
    <property type="match status" value="1"/>
</dbReference>
<dbReference type="EMBL" id="PQCO01000273">
    <property type="protein sequence ID" value="PUD99060.1"/>
    <property type="molecule type" value="Genomic_DNA"/>
</dbReference>
<dbReference type="GO" id="GO:0017057">
    <property type="term" value="F:6-phosphogluconolactonase activity"/>
    <property type="evidence" value="ECO:0007669"/>
    <property type="project" value="UniProtKB-UniRule"/>
</dbReference>
<dbReference type="NCBIfam" id="TIGR01198">
    <property type="entry name" value="pgl"/>
    <property type="match status" value="1"/>
</dbReference>
<evidence type="ECO:0000256" key="7">
    <source>
        <dbReference type="RuleBase" id="RU365095"/>
    </source>
</evidence>
<evidence type="ECO:0000256" key="1">
    <source>
        <dbReference type="ARBA" id="ARBA00000832"/>
    </source>
</evidence>
<evidence type="ECO:0000256" key="4">
    <source>
        <dbReference type="ARBA" id="ARBA00010662"/>
    </source>
</evidence>
<dbReference type="EC" id="3.1.1.31" evidence="5 7"/>
<keyword evidence="7" id="KW-0378">Hydrolase</keyword>
<dbReference type="PANTHER" id="PTHR11054:SF0">
    <property type="entry name" value="6-PHOSPHOGLUCONOLACTONASE"/>
    <property type="match status" value="1"/>
</dbReference>
<comment type="similarity">
    <text evidence="4 7">Belongs to the glucosamine/galactosamine-6-phosphate isomerase family. 6-phosphogluconolactonase subfamily.</text>
</comment>
<dbReference type="GO" id="GO:0005975">
    <property type="term" value="P:carbohydrate metabolic process"/>
    <property type="evidence" value="ECO:0007669"/>
    <property type="project" value="UniProtKB-UniRule"/>
</dbReference>
<comment type="function">
    <text evidence="2 7">Hydrolysis of 6-phosphogluconolactone to 6-phosphogluconate.</text>
</comment>
<evidence type="ECO:0000256" key="3">
    <source>
        <dbReference type="ARBA" id="ARBA00004961"/>
    </source>
</evidence>
<gene>
    <name evidence="7 10" type="primary">pgl</name>
    <name evidence="9" type="ORF">B0D84_06110</name>
    <name evidence="10" type="ORF">C3L24_11570</name>
</gene>
<reference evidence="10 12" key="2">
    <citation type="submission" date="2018-01" db="EMBL/GenBank/DDBJ databases">
        <title>Novel co-symbiosis in the lucinid bivalve Phacoides pectinatus.</title>
        <authorList>
            <person name="Lim S.J."/>
            <person name="Davis B.G."/>
            <person name="Gill D.E."/>
            <person name="Engel A.S."/>
            <person name="Anderson L.C."/>
            <person name="Campbell B.J."/>
        </authorList>
    </citation>
    <scope>NUCLEOTIDE SEQUENCE [LARGE SCALE GENOMIC DNA]</scope>
    <source>
        <strain evidence="10">N3_P5</strain>
    </source>
</reference>
<dbReference type="UniPathway" id="UPA00115">
    <property type="reaction ID" value="UER00409"/>
</dbReference>
<dbReference type="Proteomes" id="UP000250928">
    <property type="component" value="Unassembled WGS sequence"/>
</dbReference>
<feature type="domain" description="Glucosamine/galactosamine-6-phosphate isomerase" evidence="8">
    <location>
        <begin position="11"/>
        <end position="213"/>
    </location>
</feature>
<evidence type="ECO:0000256" key="5">
    <source>
        <dbReference type="ARBA" id="ARBA00013198"/>
    </source>
</evidence>
<reference evidence="9 11" key="1">
    <citation type="submission" date="2017-02" db="EMBL/GenBank/DDBJ databases">
        <title>Novel co-symbiosis in the unique lucinid bivalve Phacoides pectinatus.</title>
        <authorList>
            <person name="Lim S.J."/>
            <person name="Davis B.G."/>
            <person name="Gill D.E."/>
            <person name="Engel A.S."/>
            <person name="Anderson L.C."/>
            <person name="Campbell B.J."/>
        </authorList>
    </citation>
    <scope>NUCLEOTIDE SEQUENCE [LARGE SCALE GENOMIC DNA]</scope>
    <source>
        <strain evidence="9">LUC13016_P6</strain>
    </source>
</reference>
<dbReference type="PANTHER" id="PTHR11054">
    <property type="entry name" value="6-PHOSPHOGLUCONOLACTONASE"/>
    <property type="match status" value="1"/>
</dbReference>
<dbReference type="InterPro" id="IPR037171">
    <property type="entry name" value="NagB/RpiA_transferase-like"/>
</dbReference>
<organism evidence="9 11">
    <name type="scientific">Candidatus Sedimenticola endophacoides</name>
    <dbReference type="NCBI Taxonomy" id="2548426"/>
    <lineage>
        <taxon>Bacteria</taxon>
        <taxon>Pseudomonadati</taxon>
        <taxon>Pseudomonadota</taxon>
        <taxon>Gammaproteobacteria</taxon>
        <taxon>Chromatiales</taxon>
        <taxon>Sedimenticolaceae</taxon>
        <taxon>Sedimenticola</taxon>
    </lineage>
</organism>
<evidence type="ECO:0000313" key="9">
    <source>
        <dbReference type="EMBL" id="OQX32494.1"/>
    </source>
</evidence>
<evidence type="ECO:0000313" key="10">
    <source>
        <dbReference type="EMBL" id="PUD99060.1"/>
    </source>
</evidence>